<keyword evidence="3" id="KW-1185">Reference proteome</keyword>
<reference evidence="2 3" key="3">
    <citation type="submission" date="2019-11" db="EMBL/GenBank/DDBJ databases">
        <title>A de novo genome assembly of a pear dwarfing rootstock.</title>
        <authorList>
            <person name="Wang F."/>
            <person name="Wang J."/>
            <person name="Li S."/>
            <person name="Zhang Y."/>
            <person name="Fang M."/>
            <person name="Ma L."/>
            <person name="Zhao Y."/>
            <person name="Jiang S."/>
        </authorList>
    </citation>
    <scope>NUCLEOTIDE SEQUENCE [LARGE SCALE GENOMIC DNA]</scope>
    <source>
        <strain evidence="2">S2</strain>
        <tissue evidence="2">Leaf</tissue>
    </source>
</reference>
<organism evidence="2 3">
    <name type="scientific">Pyrus ussuriensis x Pyrus communis</name>
    <dbReference type="NCBI Taxonomy" id="2448454"/>
    <lineage>
        <taxon>Eukaryota</taxon>
        <taxon>Viridiplantae</taxon>
        <taxon>Streptophyta</taxon>
        <taxon>Embryophyta</taxon>
        <taxon>Tracheophyta</taxon>
        <taxon>Spermatophyta</taxon>
        <taxon>Magnoliopsida</taxon>
        <taxon>eudicotyledons</taxon>
        <taxon>Gunneridae</taxon>
        <taxon>Pentapetalae</taxon>
        <taxon>rosids</taxon>
        <taxon>fabids</taxon>
        <taxon>Rosales</taxon>
        <taxon>Rosaceae</taxon>
        <taxon>Amygdaloideae</taxon>
        <taxon>Maleae</taxon>
        <taxon>Pyrus</taxon>
    </lineage>
</organism>
<dbReference type="EMBL" id="SMOL01000004">
    <property type="protein sequence ID" value="KAB2635786.1"/>
    <property type="molecule type" value="Genomic_DNA"/>
</dbReference>
<proteinExistence type="predicted"/>
<reference evidence="3" key="2">
    <citation type="submission" date="2019-10" db="EMBL/GenBank/DDBJ databases">
        <title>A de novo genome assembly of a pear dwarfing rootstock.</title>
        <authorList>
            <person name="Wang F."/>
            <person name="Wang J."/>
            <person name="Li S."/>
            <person name="Zhang Y."/>
            <person name="Fang M."/>
            <person name="Ma L."/>
            <person name="Zhao Y."/>
            <person name="Jiang S."/>
        </authorList>
    </citation>
    <scope>NUCLEOTIDE SEQUENCE [LARGE SCALE GENOMIC DNA]</scope>
</reference>
<reference evidence="2 3" key="1">
    <citation type="submission" date="2019-09" db="EMBL/GenBank/DDBJ databases">
        <authorList>
            <person name="Ou C."/>
        </authorList>
    </citation>
    <scope>NUCLEOTIDE SEQUENCE [LARGE SCALE GENOMIC DNA]</scope>
    <source>
        <strain evidence="2">S2</strain>
        <tissue evidence="2">Leaf</tissue>
    </source>
</reference>
<feature type="compositionally biased region" description="Basic and acidic residues" evidence="1">
    <location>
        <begin position="69"/>
        <end position="86"/>
    </location>
</feature>
<protein>
    <submittedName>
        <fullName evidence="2">Uncharacterized protein</fullName>
    </submittedName>
</protein>
<comment type="caution">
    <text evidence="2">The sequence shown here is derived from an EMBL/GenBank/DDBJ whole genome shotgun (WGS) entry which is preliminary data.</text>
</comment>
<dbReference type="Proteomes" id="UP000327157">
    <property type="component" value="Chromosome 5"/>
</dbReference>
<accession>A0A5N5I6L2</accession>
<dbReference type="AlphaFoldDB" id="A0A5N5I6L2"/>
<evidence type="ECO:0000313" key="2">
    <source>
        <dbReference type="EMBL" id="KAB2635786.1"/>
    </source>
</evidence>
<feature type="region of interest" description="Disordered" evidence="1">
    <location>
        <begin position="64"/>
        <end position="86"/>
    </location>
</feature>
<evidence type="ECO:0000256" key="1">
    <source>
        <dbReference type="SAM" id="MobiDB-lite"/>
    </source>
</evidence>
<evidence type="ECO:0000313" key="3">
    <source>
        <dbReference type="Proteomes" id="UP000327157"/>
    </source>
</evidence>
<sequence>MGKREGRQVWVKDLGIKVAKRRDEQEGRDRGDAGLEQEEKRKVFSCNLICNLSERKICNLSKRKRKRGLQFEEKRSTERKTERKRG</sequence>
<name>A0A5N5I6L2_9ROSA</name>
<gene>
    <name evidence="2" type="ORF">D8674_026320</name>
</gene>